<dbReference type="InterPro" id="IPR001173">
    <property type="entry name" value="Glyco_trans_2-like"/>
</dbReference>
<protein>
    <submittedName>
        <fullName evidence="2">Glycosyltransferase</fullName>
    </submittedName>
</protein>
<reference evidence="2 3" key="1">
    <citation type="submission" date="2017-11" db="EMBL/GenBank/DDBJ databases">
        <title>Revised Sequence and Annotation of the Rhodobaca barguzinensis strain alga05 Genome.</title>
        <authorList>
            <person name="Kopejtka K."/>
            <person name="Tomasch J.M."/>
            <person name="Bunk B."/>
            <person name="Koblizek M."/>
        </authorList>
    </citation>
    <scope>NUCLEOTIDE SEQUENCE [LARGE SCALE GENOMIC DNA]</scope>
    <source>
        <strain evidence="3">alga05</strain>
    </source>
</reference>
<dbReference type="InterPro" id="IPR029044">
    <property type="entry name" value="Nucleotide-diphossugar_trans"/>
</dbReference>
<dbReference type="Pfam" id="PF00535">
    <property type="entry name" value="Glycos_transf_2"/>
    <property type="match status" value="1"/>
</dbReference>
<sequence length="284" mass="31133">MDVCICTFRRDSVTKAIRSVATQVLPKDVTLRLVVADNDEMPSAKGRVLGSGAGIPVVYVHAPAGNISIARNACLDAAQSEFVAFLDDDETAPPDWISTLWTCLQESGADAVFGPARALYPPDAPEWITRNDFLSNQPQQRNGRVETGHTCNVLMRKPQLRFREDLGRSGGEDTDFFFRFARDGGRFAICPDAVVHEVVDPRRLRLRWLAERRFAEGRHYGATALYGRMSLFTTSSAKAVYSALRALPHLANPSGLAFWGLRSVFHAGVCFGALAGATGRRAYG</sequence>
<evidence type="ECO:0000313" key="3">
    <source>
        <dbReference type="Proteomes" id="UP000228948"/>
    </source>
</evidence>
<accession>A0A2K8KIZ7</accession>
<keyword evidence="3" id="KW-1185">Reference proteome</keyword>
<dbReference type="AlphaFoldDB" id="A0A2K8KIZ7"/>
<dbReference type="Gene3D" id="3.90.550.10">
    <property type="entry name" value="Spore Coat Polysaccharide Biosynthesis Protein SpsA, Chain A"/>
    <property type="match status" value="1"/>
</dbReference>
<dbReference type="GO" id="GO:0016740">
    <property type="term" value="F:transferase activity"/>
    <property type="evidence" value="ECO:0007669"/>
    <property type="project" value="UniProtKB-KW"/>
</dbReference>
<dbReference type="PANTHER" id="PTHR43685:SF2">
    <property type="entry name" value="GLYCOSYLTRANSFERASE 2-LIKE DOMAIN-CONTAINING PROTEIN"/>
    <property type="match status" value="1"/>
</dbReference>
<dbReference type="STRING" id="441209.GCA_001870665_02963"/>
<evidence type="ECO:0000259" key="1">
    <source>
        <dbReference type="Pfam" id="PF00535"/>
    </source>
</evidence>
<dbReference type="PANTHER" id="PTHR43685">
    <property type="entry name" value="GLYCOSYLTRANSFERASE"/>
    <property type="match status" value="1"/>
</dbReference>
<dbReference type="OrthoDB" id="6116224at2"/>
<organism evidence="2 3">
    <name type="scientific">Roseinatronobacter bogoriensis subsp. barguzinensis</name>
    <dbReference type="NCBI Taxonomy" id="441209"/>
    <lineage>
        <taxon>Bacteria</taxon>
        <taxon>Pseudomonadati</taxon>
        <taxon>Pseudomonadota</taxon>
        <taxon>Alphaproteobacteria</taxon>
        <taxon>Rhodobacterales</taxon>
        <taxon>Paracoccaceae</taxon>
        <taxon>Roseinatronobacter</taxon>
    </lineage>
</organism>
<feature type="domain" description="Glycosyltransferase 2-like" evidence="1">
    <location>
        <begin position="3"/>
        <end position="154"/>
    </location>
</feature>
<dbReference type="SUPFAM" id="SSF53448">
    <property type="entry name" value="Nucleotide-diphospho-sugar transferases"/>
    <property type="match status" value="1"/>
</dbReference>
<name>A0A2K8KIZ7_9RHOB</name>
<evidence type="ECO:0000313" key="2">
    <source>
        <dbReference type="EMBL" id="ATX67963.1"/>
    </source>
</evidence>
<dbReference type="KEGG" id="rbg:BG454_15905"/>
<dbReference type="EMBL" id="CP024899">
    <property type="protein sequence ID" value="ATX67963.1"/>
    <property type="molecule type" value="Genomic_DNA"/>
</dbReference>
<gene>
    <name evidence="2" type="ORF">BG454_15905</name>
</gene>
<dbReference type="InterPro" id="IPR050834">
    <property type="entry name" value="Glycosyltransf_2"/>
</dbReference>
<keyword evidence="2" id="KW-0808">Transferase</keyword>
<dbReference type="Proteomes" id="UP000228948">
    <property type="component" value="Chromosome"/>
</dbReference>
<proteinExistence type="predicted"/>